<dbReference type="PANTHER" id="PTHR10877:SF183">
    <property type="entry name" value="AT14535P-RELATED"/>
    <property type="match status" value="1"/>
</dbReference>
<dbReference type="EnsemblMetazoa" id="BGLB010523-RC">
    <property type="protein sequence ID" value="BGLB010523-PC"/>
    <property type="gene ID" value="BGLB010523"/>
</dbReference>
<feature type="binding site" evidence="18">
    <location>
        <position position="598"/>
    </location>
    <ligand>
        <name>Ca(2+)</name>
        <dbReference type="ChEBI" id="CHEBI:29108"/>
        <label>2</label>
    </ligand>
</feature>
<feature type="disulfide bond" evidence="19">
    <location>
        <begin position="158"/>
        <end position="171"/>
    </location>
</feature>
<feature type="transmembrane region" description="Helical" evidence="21">
    <location>
        <begin position="340"/>
        <end position="358"/>
    </location>
</feature>
<feature type="transmembrane region" description="Helical" evidence="21">
    <location>
        <begin position="294"/>
        <end position="319"/>
    </location>
</feature>
<keyword evidence="18" id="KW-0106">Calcium</keyword>
<keyword evidence="13" id="KW-1015">Disulfide bond</keyword>
<keyword evidence="25" id="KW-1185">Reference proteome</keyword>
<evidence type="ECO:0000256" key="9">
    <source>
        <dbReference type="ARBA" id="ARBA00022989"/>
    </source>
</evidence>
<dbReference type="Gene3D" id="1.10.238.10">
    <property type="entry name" value="EF-hand"/>
    <property type="match status" value="1"/>
</dbReference>
<evidence type="ECO:0000256" key="6">
    <source>
        <dbReference type="ARBA" id="ARBA00022475"/>
    </source>
</evidence>
<reference evidence="23" key="1">
    <citation type="submission" date="2020-05" db="UniProtKB">
        <authorList>
            <consortium name="EnsemblMetazoa"/>
        </authorList>
    </citation>
    <scope>IDENTIFICATION</scope>
    <source>
        <strain evidence="23">BB02</strain>
    </source>
</reference>
<feature type="transmembrane region" description="Helical" evidence="21">
    <location>
        <begin position="488"/>
        <end position="512"/>
    </location>
</feature>
<evidence type="ECO:0000256" key="12">
    <source>
        <dbReference type="ARBA" id="ARBA00023136"/>
    </source>
</evidence>
<evidence type="ECO:0000256" key="16">
    <source>
        <dbReference type="ARBA" id="ARBA00023303"/>
    </source>
</evidence>
<keyword evidence="7 18" id="KW-0107">Calcium channel</keyword>
<dbReference type="PROSITE" id="PS50222">
    <property type="entry name" value="EF_HAND_2"/>
    <property type="match status" value="1"/>
</dbReference>
<evidence type="ECO:0000256" key="15">
    <source>
        <dbReference type="ARBA" id="ARBA00023273"/>
    </source>
</evidence>
<evidence type="ECO:0000256" key="5">
    <source>
        <dbReference type="ARBA" id="ARBA00022448"/>
    </source>
</evidence>
<keyword evidence="17" id="KW-0968">Cytoplasmic vesicle</keyword>
<evidence type="ECO:0000259" key="22">
    <source>
        <dbReference type="PROSITE" id="PS50222"/>
    </source>
</evidence>
<dbReference type="AlphaFoldDB" id="A0A2C9JZE7"/>
<feature type="transmembrane region" description="Helical" evidence="21">
    <location>
        <begin position="252"/>
        <end position="274"/>
    </location>
</feature>
<keyword evidence="12 21" id="KW-0472">Membrane</keyword>
<evidence type="ECO:0000256" key="4">
    <source>
        <dbReference type="ARBA" id="ARBA00007200"/>
    </source>
</evidence>
<dbReference type="InterPro" id="IPR051223">
    <property type="entry name" value="Polycystin"/>
</dbReference>
<evidence type="ECO:0000256" key="18">
    <source>
        <dbReference type="PIRSR" id="PIRSR603915-1"/>
    </source>
</evidence>
<feature type="binding site" evidence="18">
    <location>
        <position position="600"/>
    </location>
    <ligand>
        <name>Ca(2+)</name>
        <dbReference type="ChEBI" id="CHEBI:29108"/>
        <label>2</label>
    </ligand>
</feature>
<dbReference type="GO" id="GO:0005262">
    <property type="term" value="F:calcium channel activity"/>
    <property type="evidence" value="ECO:0007669"/>
    <property type="project" value="UniProtKB-KW"/>
</dbReference>
<dbReference type="Proteomes" id="UP000076420">
    <property type="component" value="Unassembled WGS sequence"/>
</dbReference>
<evidence type="ECO:0000256" key="13">
    <source>
        <dbReference type="ARBA" id="ARBA00023157"/>
    </source>
</evidence>
<dbReference type="STRING" id="6526.A0A2C9JZE7"/>
<feature type="transmembrane region" description="Helical" evidence="21">
    <location>
        <begin position="390"/>
        <end position="409"/>
    </location>
</feature>
<dbReference type="VEuPathDB" id="VectorBase:BGLB010523"/>
<dbReference type="FunFam" id="1.10.287.70:FF:000055">
    <property type="entry name" value="Polycystic kidney disease 2-like 1"/>
    <property type="match status" value="1"/>
</dbReference>
<protein>
    <submittedName>
        <fullName evidence="26">Polycystic kidney disease 2-like 1 protein</fullName>
    </submittedName>
</protein>
<evidence type="ECO:0000256" key="10">
    <source>
        <dbReference type="ARBA" id="ARBA00023054"/>
    </source>
</evidence>
<accession>A0A2C9JZE7</accession>
<feature type="binding site" evidence="18">
    <location>
        <position position="602"/>
    </location>
    <ligand>
        <name>Ca(2+)</name>
        <dbReference type="ChEBI" id="CHEBI:29108"/>
        <label>2</label>
    </ligand>
</feature>
<dbReference type="KEGG" id="bgt:106074030"/>
<dbReference type="InterPro" id="IPR013122">
    <property type="entry name" value="PKD1_2_channel"/>
</dbReference>
<dbReference type="PRINTS" id="PR01433">
    <property type="entry name" value="POLYCYSTIN2"/>
</dbReference>
<feature type="binding site" evidence="18">
    <location>
        <position position="609"/>
    </location>
    <ligand>
        <name>Ca(2+)</name>
        <dbReference type="ChEBI" id="CHEBI:29108"/>
        <label>2</label>
    </ligand>
</feature>
<dbReference type="GO" id="GO:0031410">
    <property type="term" value="C:cytoplasmic vesicle"/>
    <property type="evidence" value="ECO:0007669"/>
    <property type="project" value="UniProtKB-SubCell"/>
</dbReference>
<evidence type="ECO:0000256" key="2">
    <source>
        <dbReference type="ARBA" id="ARBA00004541"/>
    </source>
</evidence>
<keyword evidence="16 18" id="KW-0407">Ion channel</keyword>
<evidence type="ECO:0000313" key="25">
    <source>
        <dbReference type="Proteomes" id="UP001165740"/>
    </source>
</evidence>
<evidence type="ECO:0000256" key="21">
    <source>
        <dbReference type="SAM" id="Phobius"/>
    </source>
</evidence>
<keyword evidence="15" id="KW-0966">Cell projection</keyword>
<evidence type="ECO:0000313" key="26">
    <source>
        <dbReference type="RefSeq" id="XP_013090208.1"/>
    </source>
</evidence>
<dbReference type="OMA" id="MVDFWKF"/>
<keyword evidence="10" id="KW-0175">Coiled coil</keyword>
<dbReference type="Gene3D" id="1.10.287.70">
    <property type="match status" value="1"/>
</dbReference>
<evidence type="ECO:0000256" key="17">
    <source>
        <dbReference type="ARBA" id="ARBA00023329"/>
    </source>
</evidence>
<organism evidence="23 24">
    <name type="scientific">Biomphalaria glabrata</name>
    <name type="common">Bloodfluke planorb</name>
    <name type="synonym">Freshwater snail</name>
    <dbReference type="NCBI Taxonomy" id="6526"/>
    <lineage>
        <taxon>Eukaryota</taxon>
        <taxon>Metazoa</taxon>
        <taxon>Spiralia</taxon>
        <taxon>Lophotrochozoa</taxon>
        <taxon>Mollusca</taxon>
        <taxon>Gastropoda</taxon>
        <taxon>Heterobranchia</taxon>
        <taxon>Euthyneura</taxon>
        <taxon>Panpulmonata</taxon>
        <taxon>Hygrophila</taxon>
        <taxon>Lymnaeoidea</taxon>
        <taxon>Planorbidae</taxon>
        <taxon>Biomphalaria</taxon>
    </lineage>
</organism>
<sequence>MADKDDDINIDKDTGKKDSPLRRLLGTIWNTRYTSDVKEDQELLVQRTFRELVIYVLFLIFVCIIAFGMSSTNMYYYTKVMMDLFLEVKSPEGISFRTISSVDDFWKFAKGPLLNSLYWEKWYNNEPLPASTFGYIYYENKLLGVPRLRQLRVSTNSCTVNEEFETFITDCYAMYSKDDEDTSDFGRAAQEPNETAWKYQSQDTLKGFMYWGKIHLYSGGGYIKDLHINKETSNQIINQLIDKLWIQRGARAVFISFTVYNANINLFCVITLLVEFPATGGAIPSWTFHTVKLIRYVTTFDMFILGCEVVFVIFVLYYIIEEIMEISFTGYRYFLDFWNILDVVLLFVAIVCITFNVYRSLTIMSKLQELLSNPLQYAPFENIGFWEVRFNNAVAITVFIAWVKVFKYISFNKTMTQLSTTLSRCAKDLLGFFIMFFIVFLAFTQLGFLLFGTQVNDFSTFMNSFFTLFRIILGDFDFHQLEQANRILGPIFFMLFVFFVFFVLINMFLAIINDTYSEVKSDMAKQTDQFIMSDYIRQGYQRIWSKLGGKKDNKMEGYEKILSGELSGKAVHFEDWKKELKKSGYNEEEIEEVFAKYDIDGDRVLDPVEQAKMLEELQKITAMMDASKQKEGAHAFDEVNEEDSDEEKAGHPGGGGDNVGMDDFMALTRRVDRMETTLKGMINNIDAVLVNLVHKVQR</sequence>
<feature type="transmembrane region" description="Helical" evidence="21">
    <location>
        <begin position="429"/>
        <end position="452"/>
    </location>
</feature>
<dbReference type="Pfam" id="PF20519">
    <property type="entry name" value="Polycystin_dom"/>
    <property type="match status" value="1"/>
</dbReference>
<feature type="region of interest" description="Disordered" evidence="20">
    <location>
        <begin position="630"/>
        <end position="661"/>
    </location>
</feature>
<dbReference type="OrthoDB" id="444119at2759"/>
<dbReference type="InterPro" id="IPR011992">
    <property type="entry name" value="EF-hand-dom_pair"/>
</dbReference>
<dbReference type="Proteomes" id="UP001165740">
    <property type="component" value="Chromosome 2"/>
</dbReference>
<evidence type="ECO:0000256" key="11">
    <source>
        <dbReference type="ARBA" id="ARBA00023065"/>
    </source>
</evidence>
<reference evidence="26" key="2">
    <citation type="submission" date="2025-04" db="UniProtKB">
        <authorList>
            <consortium name="RefSeq"/>
        </authorList>
    </citation>
    <scope>IDENTIFICATION</scope>
</reference>
<keyword evidence="9 21" id="KW-1133">Transmembrane helix</keyword>
<dbReference type="InterPro" id="IPR003915">
    <property type="entry name" value="PKD_2"/>
</dbReference>
<keyword evidence="11 18" id="KW-0406">Ion transport</keyword>
<evidence type="ECO:0000256" key="3">
    <source>
        <dbReference type="ARBA" id="ARBA00004651"/>
    </source>
</evidence>
<dbReference type="InterPro" id="IPR002048">
    <property type="entry name" value="EF_hand_dom"/>
</dbReference>
<evidence type="ECO:0000256" key="14">
    <source>
        <dbReference type="ARBA" id="ARBA00023180"/>
    </source>
</evidence>
<dbReference type="GeneID" id="106074030"/>
<keyword evidence="5" id="KW-0813">Transport</keyword>
<keyword evidence="18" id="KW-0479">Metal-binding</keyword>
<dbReference type="PANTHER" id="PTHR10877">
    <property type="entry name" value="POLYCYSTIN FAMILY MEMBER"/>
    <property type="match status" value="1"/>
</dbReference>
<evidence type="ECO:0000313" key="24">
    <source>
        <dbReference type="Proteomes" id="UP000076420"/>
    </source>
</evidence>
<dbReference type="EnsemblMetazoa" id="BGLB010523-RB">
    <property type="protein sequence ID" value="BGLB010523-PB"/>
    <property type="gene ID" value="BGLB010523"/>
</dbReference>
<evidence type="ECO:0000256" key="7">
    <source>
        <dbReference type="ARBA" id="ARBA00022673"/>
    </source>
</evidence>
<dbReference type="VEuPathDB" id="VectorBase:BGLAX_046907"/>
<comment type="similarity">
    <text evidence="4">Belongs to the polycystin family.</text>
</comment>
<dbReference type="SUPFAM" id="SSF47473">
    <property type="entry name" value="EF-hand"/>
    <property type="match status" value="1"/>
</dbReference>
<comment type="subcellular location">
    <subcellularLocation>
        <location evidence="3">Cell membrane</location>
        <topology evidence="3">Multi-pass membrane protein</topology>
    </subcellularLocation>
    <subcellularLocation>
        <location evidence="1">Cell projection</location>
        <location evidence="1">Cilium</location>
    </subcellularLocation>
    <subcellularLocation>
        <location evidence="2">Cytoplasmic vesicle</location>
    </subcellularLocation>
</comment>
<dbReference type="Gene3D" id="1.20.5.340">
    <property type="match status" value="1"/>
</dbReference>
<evidence type="ECO:0000256" key="20">
    <source>
        <dbReference type="SAM" id="MobiDB-lite"/>
    </source>
</evidence>
<dbReference type="Pfam" id="PF08016">
    <property type="entry name" value="PKD_channel"/>
    <property type="match status" value="1"/>
</dbReference>
<name>A0A2C9JZE7_BIOGL</name>
<dbReference type="GO" id="GO:0050982">
    <property type="term" value="P:detection of mechanical stimulus"/>
    <property type="evidence" value="ECO:0007669"/>
    <property type="project" value="TreeGrafter"/>
</dbReference>
<keyword evidence="8 21" id="KW-0812">Transmembrane</keyword>
<keyword evidence="6" id="KW-1003">Cell membrane</keyword>
<evidence type="ECO:0000256" key="8">
    <source>
        <dbReference type="ARBA" id="ARBA00022692"/>
    </source>
</evidence>
<dbReference type="RefSeq" id="XP_013090208.1">
    <property type="nucleotide sequence ID" value="XM_013234754.2"/>
</dbReference>
<dbReference type="InterPro" id="IPR046791">
    <property type="entry name" value="Polycystin_dom"/>
</dbReference>
<dbReference type="GO" id="GO:0005886">
    <property type="term" value="C:plasma membrane"/>
    <property type="evidence" value="ECO:0007669"/>
    <property type="project" value="UniProtKB-SubCell"/>
</dbReference>
<feature type="domain" description="EF-hand" evidence="22">
    <location>
        <begin position="585"/>
        <end position="620"/>
    </location>
</feature>
<keyword evidence="18" id="KW-0109">Calcium transport</keyword>
<feature type="transmembrane region" description="Helical" evidence="21">
    <location>
        <begin position="52"/>
        <end position="76"/>
    </location>
</feature>
<dbReference type="GO" id="GO:0005929">
    <property type="term" value="C:cilium"/>
    <property type="evidence" value="ECO:0007669"/>
    <property type="project" value="UniProtKB-SubCell"/>
</dbReference>
<keyword evidence="14" id="KW-0325">Glycoprotein</keyword>
<evidence type="ECO:0000256" key="19">
    <source>
        <dbReference type="PIRSR" id="PIRSR603915-2"/>
    </source>
</evidence>
<evidence type="ECO:0000313" key="23">
    <source>
        <dbReference type="EnsemblMetazoa" id="BGLB010523-PB"/>
    </source>
</evidence>
<gene>
    <name evidence="23" type="primary">106074030</name>
    <name evidence="26" type="synonym">LOC106074030</name>
</gene>
<proteinExistence type="inferred from homology"/>
<dbReference type="GO" id="GO:0005509">
    <property type="term" value="F:calcium ion binding"/>
    <property type="evidence" value="ECO:0007669"/>
    <property type="project" value="InterPro"/>
</dbReference>
<evidence type="ECO:0000256" key="1">
    <source>
        <dbReference type="ARBA" id="ARBA00004138"/>
    </source>
</evidence>